<keyword evidence="1" id="KW-1015">Disulfide bond</keyword>
<evidence type="ECO:0000259" key="3">
    <source>
        <dbReference type="PROSITE" id="PS50041"/>
    </source>
</evidence>
<dbReference type="PROSITE" id="PS00615">
    <property type="entry name" value="C_TYPE_LECTIN_1"/>
    <property type="match status" value="1"/>
</dbReference>
<feature type="chain" id="PRO_5042988676" description="C-type lectin domain-containing protein" evidence="2">
    <location>
        <begin position="25"/>
        <end position="172"/>
    </location>
</feature>
<dbReference type="SMART" id="SM00034">
    <property type="entry name" value="CLECT"/>
    <property type="match status" value="1"/>
</dbReference>
<feature type="signal peptide" evidence="2">
    <location>
        <begin position="1"/>
        <end position="24"/>
    </location>
</feature>
<evidence type="ECO:0000313" key="4">
    <source>
        <dbReference type="EMBL" id="KAK7093112.1"/>
    </source>
</evidence>
<evidence type="ECO:0000256" key="2">
    <source>
        <dbReference type="SAM" id="SignalP"/>
    </source>
</evidence>
<evidence type="ECO:0000313" key="5">
    <source>
        <dbReference type="Proteomes" id="UP001374579"/>
    </source>
</evidence>
<dbReference type="PANTHER" id="PTHR22803">
    <property type="entry name" value="MANNOSE, PHOSPHOLIPASE, LECTIN RECEPTOR RELATED"/>
    <property type="match status" value="1"/>
</dbReference>
<dbReference type="Proteomes" id="UP001374579">
    <property type="component" value="Unassembled WGS sequence"/>
</dbReference>
<comment type="caution">
    <text evidence="4">The sequence shown here is derived from an EMBL/GenBank/DDBJ whole genome shotgun (WGS) entry which is preliminary data.</text>
</comment>
<dbReference type="InterPro" id="IPR001304">
    <property type="entry name" value="C-type_lectin-like"/>
</dbReference>
<dbReference type="PROSITE" id="PS50041">
    <property type="entry name" value="C_TYPE_LECTIN_2"/>
    <property type="match status" value="1"/>
</dbReference>
<dbReference type="Gene3D" id="3.10.100.10">
    <property type="entry name" value="Mannose-Binding Protein A, subunit A"/>
    <property type="match status" value="1"/>
</dbReference>
<keyword evidence="5" id="KW-1185">Reference proteome</keyword>
<proteinExistence type="predicted"/>
<feature type="domain" description="C-type lectin" evidence="3">
    <location>
        <begin position="33"/>
        <end position="155"/>
    </location>
</feature>
<dbReference type="Pfam" id="PF00059">
    <property type="entry name" value="Lectin_C"/>
    <property type="match status" value="1"/>
</dbReference>
<gene>
    <name evidence="4" type="ORF">V1264_008761</name>
</gene>
<dbReference type="SUPFAM" id="SSF56436">
    <property type="entry name" value="C-type lectin-like"/>
    <property type="match status" value="1"/>
</dbReference>
<dbReference type="InterPro" id="IPR016187">
    <property type="entry name" value="CTDL_fold"/>
</dbReference>
<reference evidence="4 5" key="1">
    <citation type="submission" date="2024-02" db="EMBL/GenBank/DDBJ databases">
        <title>Chromosome-scale genome assembly of the rough periwinkle Littorina saxatilis.</title>
        <authorList>
            <person name="De Jode A."/>
            <person name="Faria R."/>
            <person name="Formenti G."/>
            <person name="Sims Y."/>
            <person name="Smith T.P."/>
            <person name="Tracey A."/>
            <person name="Wood J.M.D."/>
            <person name="Zagrodzka Z.B."/>
            <person name="Johannesson K."/>
            <person name="Butlin R.K."/>
            <person name="Leder E.H."/>
        </authorList>
    </citation>
    <scope>NUCLEOTIDE SEQUENCE [LARGE SCALE GENOMIC DNA]</scope>
    <source>
        <strain evidence="4">Snail1</strain>
        <tissue evidence="4">Muscle</tissue>
    </source>
</reference>
<dbReference type="AlphaFoldDB" id="A0AAN9ATW3"/>
<dbReference type="CDD" id="cd00037">
    <property type="entry name" value="CLECT"/>
    <property type="match status" value="1"/>
</dbReference>
<dbReference type="EMBL" id="JBAMIC010000021">
    <property type="protein sequence ID" value="KAK7093112.1"/>
    <property type="molecule type" value="Genomic_DNA"/>
</dbReference>
<protein>
    <recommendedName>
        <fullName evidence="3">C-type lectin domain-containing protein</fullName>
    </recommendedName>
</protein>
<name>A0AAN9ATW3_9CAEN</name>
<dbReference type="InterPro" id="IPR018378">
    <property type="entry name" value="C-type_lectin_CS"/>
</dbReference>
<sequence>MLYLSSVVLVAVWTSLFCFTPVQGSCPAGWEHHDESCYEFVTKEQTWINAEVDCIRHGARLAKIQSDDENEFLREYLSNNSRQYNGYDMWLGAKKRSDGGWGWGDGSTLADDDYDDWQTGNPDNPDLGVCLEFESGFNNHWNDDFCDELNYYICQRPFHPLTPPPPPTELIG</sequence>
<organism evidence="4 5">
    <name type="scientific">Littorina saxatilis</name>
    <dbReference type="NCBI Taxonomy" id="31220"/>
    <lineage>
        <taxon>Eukaryota</taxon>
        <taxon>Metazoa</taxon>
        <taxon>Spiralia</taxon>
        <taxon>Lophotrochozoa</taxon>
        <taxon>Mollusca</taxon>
        <taxon>Gastropoda</taxon>
        <taxon>Caenogastropoda</taxon>
        <taxon>Littorinimorpha</taxon>
        <taxon>Littorinoidea</taxon>
        <taxon>Littorinidae</taxon>
        <taxon>Littorina</taxon>
    </lineage>
</organism>
<evidence type="ECO:0000256" key="1">
    <source>
        <dbReference type="ARBA" id="ARBA00023157"/>
    </source>
</evidence>
<keyword evidence="2" id="KW-0732">Signal</keyword>
<accession>A0AAN9ATW3</accession>
<dbReference type="InterPro" id="IPR016186">
    <property type="entry name" value="C-type_lectin-like/link_sf"/>
</dbReference>
<dbReference type="InterPro" id="IPR050111">
    <property type="entry name" value="C-type_lectin/snaclec_domain"/>
</dbReference>